<dbReference type="Pfam" id="PF13302">
    <property type="entry name" value="Acetyltransf_3"/>
    <property type="match status" value="1"/>
</dbReference>
<gene>
    <name evidence="2" type="ORF">G4Z02_06785</name>
</gene>
<keyword evidence="3" id="KW-1185">Reference proteome</keyword>
<feature type="domain" description="N-acetyltransferase" evidence="1">
    <location>
        <begin position="8"/>
        <end position="161"/>
    </location>
</feature>
<evidence type="ECO:0000313" key="3">
    <source>
        <dbReference type="Proteomes" id="UP000514720"/>
    </source>
</evidence>
<dbReference type="InterPro" id="IPR016181">
    <property type="entry name" value="Acyl_CoA_acyltransferase"/>
</dbReference>
<proteinExistence type="predicted"/>
<sequence length="168" mass="20003">MKISYRQGYLKQPTYDDLMYTKRLWEDEETMAFNKKWGGTIVFPKEEWMSFYERYCIDDPHYVYYHIYNNNHEFIGEVSSRSSDLITHHLNIKVLASMRGHQHGYHALNAYLEYLFNTPHATIVVDDVASDNQGAIHLLKKCGFIIEKENSEIVYMRLDKHQFDGHNK</sequence>
<organism evidence="2 3">
    <name type="scientific">Candidatus Xianfuyuplasma coldseepsis</name>
    <dbReference type="NCBI Taxonomy" id="2782163"/>
    <lineage>
        <taxon>Bacteria</taxon>
        <taxon>Bacillati</taxon>
        <taxon>Mycoplasmatota</taxon>
        <taxon>Mollicutes</taxon>
        <taxon>Candidatus Izemoplasmatales</taxon>
        <taxon>Candidatus Izemoplasmataceae</taxon>
        <taxon>Candidatus Xianfuyuplasma</taxon>
    </lineage>
</organism>
<dbReference type="PROSITE" id="PS51186">
    <property type="entry name" value="GNAT"/>
    <property type="match status" value="1"/>
</dbReference>
<evidence type="ECO:0000259" key="1">
    <source>
        <dbReference type="PROSITE" id="PS51186"/>
    </source>
</evidence>
<dbReference type="EMBL" id="CP048914">
    <property type="protein sequence ID" value="QMS85464.1"/>
    <property type="molecule type" value="Genomic_DNA"/>
</dbReference>
<dbReference type="GO" id="GO:0016747">
    <property type="term" value="F:acyltransferase activity, transferring groups other than amino-acyl groups"/>
    <property type="evidence" value="ECO:0007669"/>
    <property type="project" value="InterPro"/>
</dbReference>
<accession>A0A7L7KTY6</accession>
<dbReference type="AlphaFoldDB" id="A0A7L7KTY6"/>
<dbReference type="Gene3D" id="3.40.630.30">
    <property type="match status" value="1"/>
</dbReference>
<protein>
    <submittedName>
        <fullName evidence="2">GNAT family N-acetyltransferase</fullName>
    </submittedName>
</protein>
<name>A0A7L7KTY6_9MOLU</name>
<dbReference type="Proteomes" id="UP000514720">
    <property type="component" value="Chromosome"/>
</dbReference>
<reference evidence="2 3" key="1">
    <citation type="submission" date="2020-02" db="EMBL/GenBank/DDBJ databases">
        <authorList>
            <person name="Zheng R.K."/>
            <person name="Sun C.M."/>
        </authorList>
    </citation>
    <scope>NUCLEOTIDE SEQUENCE [LARGE SCALE GENOMIC DNA]</scope>
    <source>
        <strain evidence="3">zrk13</strain>
    </source>
</reference>
<dbReference type="InterPro" id="IPR000182">
    <property type="entry name" value="GNAT_dom"/>
</dbReference>
<evidence type="ECO:0000313" key="2">
    <source>
        <dbReference type="EMBL" id="QMS85464.1"/>
    </source>
</evidence>
<dbReference type="KEGG" id="xcl:G4Z02_06785"/>
<dbReference type="SUPFAM" id="SSF55729">
    <property type="entry name" value="Acyl-CoA N-acyltransferases (Nat)"/>
    <property type="match status" value="1"/>
</dbReference>
<keyword evidence="2" id="KW-0808">Transferase</keyword>
<dbReference type="RefSeq" id="WP_258877259.1">
    <property type="nucleotide sequence ID" value="NZ_CP048914.1"/>
</dbReference>